<keyword evidence="3" id="KW-1185">Reference proteome</keyword>
<protein>
    <recommendedName>
        <fullName evidence="4">EGF-like domain-containing protein</fullName>
    </recommendedName>
</protein>
<feature type="transmembrane region" description="Helical" evidence="1">
    <location>
        <begin position="198"/>
        <end position="220"/>
    </location>
</feature>
<keyword evidence="1" id="KW-1133">Transmembrane helix</keyword>
<dbReference type="OrthoDB" id="6205177at2759"/>
<evidence type="ECO:0000313" key="2">
    <source>
        <dbReference type="EnsemblMetazoa" id="G31720.1:cds"/>
    </source>
</evidence>
<dbReference type="Proteomes" id="UP000005408">
    <property type="component" value="Unassembled WGS sequence"/>
</dbReference>
<sequence length="238" mass="26864">MNNTDILVFLIVIYLWNFGYIYSTLCGSVNGTSCCSGFYWDKTQMSCIPCKVGYFGTNCDKKCVYPLYGKDCQLTCNCSKRDCWHVGGCTLNITDNICGGQTGAIICCNGFKWNNEDRKCIRCDNGYTGQNCEDVCRFPSYGRDCQSICNCTQTKCNPVDGCYGHSTRFEMQMSDIFTKAVDRELYQQVLTEKKQSTLMIGIGVLAAVALFIVIAIFVTYRLENTNKENESNIYYSIK</sequence>
<keyword evidence="1" id="KW-0812">Transmembrane</keyword>
<keyword evidence="1" id="KW-0472">Membrane</keyword>
<name>A0A8W8M4U5_MAGGI</name>
<evidence type="ECO:0008006" key="4">
    <source>
        <dbReference type="Google" id="ProtNLM"/>
    </source>
</evidence>
<dbReference type="AlphaFoldDB" id="A0A8W8M4U5"/>
<organism evidence="2 3">
    <name type="scientific">Magallana gigas</name>
    <name type="common">Pacific oyster</name>
    <name type="synonym">Crassostrea gigas</name>
    <dbReference type="NCBI Taxonomy" id="29159"/>
    <lineage>
        <taxon>Eukaryota</taxon>
        <taxon>Metazoa</taxon>
        <taxon>Spiralia</taxon>
        <taxon>Lophotrochozoa</taxon>
        <taxon>Mollusca</taxon>
        <taxon>Bivalvia</taxon>
        <taxon>Autobranchia</taxon>
        <taxon>Pteriomorphia</taxon>
        <taxon>Ostreida</taxon>
        <taxon>Ostreoidea</taxon>
        <taxon>Ostreidae</taxon>
        <taxon>Magallana</taxon>
    </lineage>
</organism>
<accession>A0A8W8M4U5</accession>
<dbReference type="Gene3D" id="2.170.300.10">
    <property type="entry name" value="Tie2 ligand-binding domain superfamily"/>
    <property type="match status" value="1"/>
</dbReference>
<reference evidence="2" key="1">
    <citation type="submission" date="2022-08" db="UniProtKB">
        <authorList>
            <consortium name="EnsemblMetazoa"/>
        </authorList>
    </citation>
    <scope>IDENTIFICATION</scope>
    <source>
        <strain evidence="2">05x7-T-G4-1.051#20</strain>
    </source>
</reference>
<proteinExistence type="predicted"/>
<feature type="transmembrane region" description="Helical" evidence="1">
    <location>
        <begin position="6"/>
        <end position="23"/>
    </location>
</feature>
<dbReference type="EnsemblMetazoa" id="G31720.1">
    <property type="protein sequence ID" value="G31720.1:cds"/>
    <property type="gene ID" value="G31720"/>
</dbReference>
<evidence type="ECO:0000256" key="1">
    <source>
        <dbReference type="SAM" id="Phobius"/>
    </source>
</evidence>
<evidence type="ECO:0000313" key="3">
    <source>
        <dbReference type="Proteomes" id="UP000005408"/>
    </source>
</evidence>